<evidence type="ECO:0000313" key="1">
    <source>
        <dbReference type="EMBL" id="CAI8020534.1"/>
    </source>
</evidence>
<organism evidence="1 2">
    <name type="scientific">Geodia barretti</name>
    <name type="common">Barrett's horny sponge</name>
    <dbReference type="NCBI Taxonomy" id="519541"/>
    <lineage>
        <taxon>Eukaryota</taxon>
        <taxon>Metazoa</taxon>
        <taxon>Porifera</taxon>
        <taxon>Demospongiae</taxon>
        <taxon>Heteroscleromorpha</taxon>
        <taxon>Tetractinellida</taxon>
        <taxon>Astrophorina</taxon>
        <taxon>Geodiidae</taxon>
        <taxon>Geodia</taxon>
    </lineage>
</organism>
<reference evidence="1" key="1">
    <citation type="submission" date="2023-03" db="EMBL/GenBank/DDBJ databases">
        <authorList>
            <person name="Steffen K."/>
            <person name="Cardenas P."/>
        </authorList>
    </citation>
    <scope>NUCLEOTIDE SEQUENCE</scope>
</reference>
<feature type="non-terminal residue" evidence="1">
    <location>
        <position position="1"/>
    </location>
</feature>
<gene>
    <name evidence="1" type="ORF">GBAR_LOCUS12286</name>
</gene>
<name>A0AA35RZH3_GEOBA</name>
<accession>A0AA35RZH3</accession>
<dbReference type="Proteomes" id="UP001174909">
    <property type="component" value="Unassembled WGS sequence"/>
</dbReference>
<proteinExistence type="predicted"/>
<keyword evidence="2" id="KW-1185">Reference proteome</keyword>
<comment type="caution">
    <text evidence="1">The sequence shown here is derived from an EMBL/GenBank/DDBJ whole genome shotgun (WGS) entry which is preliminary data.</text>
</comment>
<dbReference type="AlphaFoldDB" id="A0AA35RZH3"/>
<sequence>SYWFVEQDSRGAPKAKAKLEPLSDTVCRDYERSPFPLQPLLQDSPHYIISHTLTLLL</sequence>
<dbReference type="EMBL" id="CASHTH010001833">
    <property type="protein sequence ID" value="CAI8020534.1"/>
    <property type="molecule type" value="Genomic_DNA"/>
</dbReference>
<evidence type="ECO:0000313" key="2">
    <source>
        <dbReference type="Proteomes" id="UP001174909"/>
    </source>
</evidence>
<protein>
    <submittedName>
        <fullName evidence="1">Uncharacterized protein</fullName>
    </submittedName>
</protein>